<dbReference type="RefSeq" id="WP_216439796.1">
    <property type="nucleotide sequence ID" value="NZ_JAHLQF010000003.1"/>
</dbReference>
<proteinExistence type="predicted"/>
<keyword evidence="2" id="KW-1185">Reference proteome</keyword>
<evidence type="ECO:0000313" key="2">
    <source>
        <dbReference type="Proteomes" id="UP000726170"/>
    </source>
</evidence>
<organism evidence="1 2">
    <name type="scientific">Clostridium mobile</name>
    <dbReference type="NCBI Taxonomy" id="2841512"/>
    <lineage>
        <taxon>Bacteria</taxon>
        <taxon>Bacillati</taxon>
        <taxon>Bacillota</taxon>
        <taxon>Clostridia</taxon>
        <taxon>Eubacteriales</taxon>
        <taxon>Clostridiaceae</taxon>
        <taxon>Clostridium</taxon>
    </lineage>
</organism>
<gene>
    <name evidence="1" type="ORF">KQI86_12905</name>
</gene>
<evidence type="ECO:0000313" key="1">
    <source>
        <dbReference type="EMBL" id="MBU5485237.1"/>
    </source>
</evidence>
<reference evidence="1 2" key="1">
    <citation type="submission" date="2021-06" db="EMBL/GenBank/DDBJ databases">
        <authorList>
            <person name="Sun Q."/>
            <person name="Li D."/>
        </authorList>
    </citation>
    <scope>NUCLEOTIDE SEQUENCE [LARGE SCALE GENOMIC DNA]</scope>
    <source>
        <strain evidence="1 2">MSJ-11</strain>
    </source>
</reference>
<protein>
    <submittedName>
        <fullName evidence="1">Uncharacterized protein</fullName>
    </submittedName>
</protein>
<dbReference type="EMBL" id="JAHLQF010000003">
    <property type="protein sequence ID" value="MBU5485237.1"/>
    <property type="molecule type" value="Genomic_DNA"/>
</dbReference>
<dbReference type="Proteomes" id="UP000726170">
    <property type="component" value="Unassembled WGS sequence"/>
</dbReference>
<sequence>MFMIGVTYLDYYVNSRDNNKCNSDIRLYCKNEGFNLEYFTNLIYSVLKK</sequence>
<accession>A0ABS6EJ49</accession>
<comment type="caution">
    <text evidence="1">The sequence shown here is derived from an EMBL/GenBank/DDBJ whole genome shotgun (WGS) entry which is preliminary data.</text>
</comment>
<name>A0ABS6EJ49_9CLOT</name>